<dbReference type="AlphaFoldDB" id="A0A4C1TTL7"/>
<dbReference type="EMBL" id="BGZK01000086">
    <property type="protein sequence ID" value="GBP17361.1"/>
    <property type="molecule type" value="Genomic_DNA"/>
</dbReference>
<comment type="caution">
    <text evidence="1">The sequence shown here is derived from an EMBL/GenBank/DDBJ whole genome shotgun (WGS) entry which is preliminary data.</text>
</comment>
<dbReference type="Proteomes" id="UP000299102">
    <property type="component" value="Unassembled WGS sequence"/>
</dbReference>
<reference evidence="1 2" key="1">
    <citation type="journal article" date="2019" name="Commun. Biol.">
        <title>The bagworm genome reveals a unique fibroin gene that provides high tensile strength.</title>
        <authorList>
            <person name="Kono N."/>
            <person name="Nakamura H."/>
            <person name="Ohtoshi R."/>
            <person name="Tomita M."/>
            <person name="Numata K."/>
            <person name="Arakawa K."/>
        </authorList>
    </citation>
    <scope>NUCLEOTIDE SEQUENCE [LARGE SCALE GENOMIC DNA]</scope>
</reference>
<accession>A0A4C1TTL7</accession>
<proteinExistence type="predicted"/>
<gene>
    <name evidence="1" type="ORF">EVAR_17843_1</name>
</gene>
<sequence>MNELFYMWVVSRGWVRSGPRRPGPGWQTPPRLYDQSDTAYTVHITTNRICPAAHPRNTRGQIWPNLGQLRRPFTAAGQAAAPASLIAAVPYLCTRREVWPAALRVAKASLG</sequence>
<evidence type="ECO:0000313" key="2">
    <source>
        <dbReference type="Proteomes" id="UP000299102"/>
    </source>
</evidence>
<name>A0A4C1TTL7_EUMVA</name>
<evidence type="ECO:0000313" key="1">
    <source>
        <dbReference type="EMBL" id="GBP17361.1"/>
    </source>
</evidence>
<organism evidence="1 2">
    <name type="scientific">Eumeta variegata</name>
    <name type="common">Bagworm moth</name>
    <name type="synonym">Eumeta japonica</name>
    <dbReference type="NCBI Taxonomy" id="151549"/>
    <lineage>
        <taxon>Eukaryota</taxon>
        <taxon>Metazoa</taxon>
        <taxon>Ecdysozoa</taxon>
        <taxon>Arthropoda</taxon>
        <taxon>Hexapoda</taxon>
        <taxon>Insecta</taxon>
        <taxon>Pterygota</taxon>
        <taxon>Neoptera</taxon>
        <taxon>Endopterygota</taxon>
        <taxon>Lepidoptera</taxon>
        <taxon>Glossata</taxon>
        <taxon>Ditrysia</taxon>
        <taxon>Tineoidea</taxon>
        <taxon>Psychidae</taxon>
        <taxon>Oiketicinae</taxon>
        <taxon>Eumeta</taxon>
    </lineage>
</organism>
<protein>
    <submittedName>
        <fullName evidence="1">Uncharacterized protein</fullName>
    </submittedName>
</protein>
<keyword evidence="2" id="KW-1185">Reference proteome</keyword>